<evidence type="ECO:0000313" key="8">
    <source>
        <dbReference type="EMBL" id="MBO1324612.1"/>
    </source>
</evidence>
<dbReference type="GO" id="GO:0042780">
    <property type="term" value="P:tRNA 3'-end processing"/>
    <property type="evidence" value="ECO:0007669"/>
    <property type="project" value="UniProtKB-UniRule"/>
</dbReference>
<dbReference type="GO" id="GO:0000166">
    <property type="term" value="F:nucleotide binding"/>
    <property type="evidence" value="ECO:0007669"/>
    <property type="project" value="InterPro"/>
</dbReference>
<dbReference type="Proteomes" id="UP000664073">
    <property type="component" value="Unassembled WGS sequence"/>
</dbReference>
<comment type="caution">
    <text evidence="8">The sequence shown here is derived from an EMBL/GenBank/DDBJ whole genome shotgun (WGS) entry which is preliminary data.</text>
</comment>
<dbReference type="SUPFAM" id="SSF47819">
    <property type="entry name" value="HRDC-like"/>
    <property type="match status" value="2"/>
</dbReference>
<evidence type="ECO:0000256" key="4">
    <source>
        <dbReference type="ARBA" id="ARBA00022801"/>
    </source>
</evidence>
<evidence type="ECO:0000259" key="7">
    <source>
        <dbReference type="PROSITE" id="PS50967"/>
    </source>
</evidence>
<dbReference type="EMBL" id="JAFVMH010000002">
    <property type="protein sequence ID" value="MBO1324612.1"/>
    <property type="molecule type" value="Genomic_DNA"/>
</dbReference>
<dbReference type="GO" id="GO:0005737">
    <property type="term" value="C:cytoplasm"/>
    <property type="evidence" value="ECO:0007669"/>
    <property type="project" value="UniProtKB-SubCell"/>
</dbReference>
<dbReference type="InterPro" id="IPR010997">
    <property type="entry name" value="HRDC-like_sf"/>
</dbReference>
<organism evidence="8 9">
    <name type="scientific">Acetobacter garciniae</name>
    <dbReference type="NCBI Taxonomy" id="2817435"/>
    <lineage>
        <taxon>Bacteria</taxon>
        <taxon>Pseudomonadati</taxon>
        <taxon>Pseudomonadota</taxon>
        <taxon>Alphaproteobacteria</taxon>
        <taxon>Acetobacterales</taxon>
        <taxon>Acetobacteraceae</taxon>
        <taxon>Acetobacter</taxon>
    </lineage>
</organism>
<accession>A0A939KPZ3</accession>
<keyword evidence="4 6" id="KW-0378">Hydrolase</keyword>
<dbReference type="Pfam" id="PF01612">
    <property type="entry name" value="DNA_pol_A_exo1"/>
    <property type="match status" value="1"/>
</dbReference>
<dbReference type="SMART" id="SM00474">
    <property type="entry name" value="35EXOc"/>
    <property type="match status" value="1"/>
</dbReference>
<feature type="domain" description="HRDC" evidence="7">
    <location>
        <begin position="219"/>
        <end position="300"/>
    </location>
</feature>
<dbReference type="GO" id="GO:0003676">
    <property type="term" value="F:nucleic acid binding"/>
    <property type="evidence" value="ECO:0007669"/>
    <property type="project" value="InterPro"/>
</dbReference>
<comment type="function">
    <text evidence="6">Exonuclease involved in the 3' processing of various precursor tRNAs. Initiates hydrolysis at the 3'-terminus of an RNA molecule and releases 5'-mononucleotides.</text>
</comment>
<proteinExistence type="inferred from homology"/>
<dbReference type="SMART" id="SM00341">
    <property type="entry name" value="HRDC"/>
    <property type="match status" value="1"/>
</dbReference>
<dbReference type="InterPro" id="IPR012337">
    <property type="entry name" value="RNaseH-like_sf"/>
</dbReference>
<keyword evidence="2 6" id="KW-0819">tRNA processing</keyword>
<dbReference type="RefSeq" id="WP_207845297.1">
    <property type="nucleotide sequence ID" value="NZ_JAFVMH010000002.1"/>
</dbReference>
<dbReference type="InterPro" id="IPR002121">
    <property type="entry name" value="HRDC_dom"/>
</dbReference>
<protein>
    <recommendedName>
        <fullName evidence="6">Ribonuclease D</fullName>
        <shortName evidence="6">RNase D</shortName>
        <ecNumber evidence="6">3.1.13.5</ecNumber>
    </recommendedName>
</protein>
<dbReference type="EC" id="3.1.13.5" evidence="6"/>
<dbReference type="CDD" id="cd06142">
    <property type="entry name" value="RNaseD_exo"/>
    <property type="match status" value="1"/>
</dbReference>
<comment type="subcellular location">
    <subcellularLocation>
        <location evidence="6">Cytoplasm</location>
    </subcellularLocation>
</comment>
<comment type="catalytic activity">
    <reaction evidence="6">
        <text>Exonucleolytic cleavage that removes extra residues from the 3'-terminus of tRNA to produce 5'-mononucleotides.</text>
        <dbReference type="EC" id="3.1.13.5"/>
    </reaction>
</comment>
<reference evidence="8" key="1">
    <citation type="submission" date="2021-03" db="EMBL/GenBank/DDBJ databases">
        <title>The complete genome sequence of Acetobacter sp. TBRC 12339.</title>
        <authorList>
            <person name="Charoenyingcharoen P."/>
            <person name="Yukphan P."/>
        </authorList>
    </citation>
    <scope>NUCLEOTIDE SEQUENCE</scope>
    <source>
        <strain evidence="8">TBRC 12339</strain>
    </source>
</reference>
<dbReference type="PROSITE" id="PS50967">
    <property type="entry name" value="HRDC"/>
    <property type="match status" value="1"/>
</dbReference>
<evidence type="ECO:0000256" key="3">
    <source>
        <dbReference type="ARBA" id="ARBA00022722"/>
    </source>
</evidence>
<dbReference type="InterPro" id="IPR044876">
    <property type="entry name" value="HRDC_dom_sf"/>
</dbReference>
<dbReference type="InterPro" id="IPR051086">
    <property type="entry name" value="RNase_D-like"/>
</dbReference>
<dbReference type="SUPFAM" id="SSF53098">
    <property type="entry name" value="Ribonuclease H-like"/>
    <property type="match status" value="1"/>
</dbReference>
<sequence length="402" mass="43512">MARSPSPVFPTPRLVTTTQELETLLAPLHGESFVTVDTEFMRERTYWPELCLVQIGGAQDVILIDALAEGLDLAPLAALMANAAVLKVFHAARQDLEIFLHIFGALPTPVFDTQVAAMVAGFGDQVGYDSLVGSLAGYVIDKSHRFTDWSARPLSEAQLAYAAGDVTWLRVVYERLIAKLEQEKRLSWVAAEMAELEAPETFLPDPERQWERLRARTGNRRMLAVLRAVAALREREAQRINVPRQRLIKDESLLEIAATTPANLGALGRVRGVSRGLAEGAVGQALLDAVKQAQALPESELPKLPKGRNKDAPRPPASLVALLKVLLAACCEEHDVAPKLVASQDDLEAFALDPDQPGPLTGGWRGRVFGQTARALCVGEVALCIRDGKVGTVPCQGTAEAG</sequence>
<gene>
    <name evidence="6 8" type="primary">rnd</name>
    <name evidence="8" type="ORF">J2D77_05525</name>
</gene>
<dbReference type="Gene3D" id="3.30.420.10">
    <property type="entry name" value="Ribonuclease H-like superfamily/Ribonuclease H"/>
    <property type="match status" value="1"/>
</dbReference>
<keyword evidence="5 6" id="KW-0269">Exonuclease</keyword>
<evidence type="ECO:0000256" key="5">
    <source>
        <dbReference type="ARBA" id="ARBA00022839"/>
    </source>
</evidence>
<dbReference type="InterPro" id="IPR036397">
    <property type="entry name" value="RNaseH_sf"/>
</dbReference>
<dbReference type="AlphaFoldDB" id="A0A939KPZ3"/>
<comment type="cofactor">
    <cofactor evidence="6">
        <name>a divalent metal cation</name>
        <dbReference type="ChEBI" id="CHEBI:60240"/>
    </cofactor>
</comment>
<dbReference type="InterPro" id="IPR006292">
    <property type="entry name" value="RNase_D"/>
</dbReference>
<keyword evidence="1 6" id="KW-0963">Cytoplasm</keyword>
<dbReference type="PANTHER" id="PTHR47649">
    <property type="entry name" value="RIBONUCLEASE D"/>
    <property type="match status" value="1"/>
</dbReference>
<keyword evidence="9" id="KW-1185">Reference proteome</keyword>
<dbReference type="GO" id="GO:0008408">
    <property type="term" value="F:3'-5' exonuclease activity"/>
    <property type="evidence" value="ECO:0007669"/>
    <property type="project" value="InterPro"/>
</dbReference>
<evidence type="ECO:0000313" key="9">
    <source>
        <dbReference type="Proteomes" id="UP000664073"/>
    </source>
</evidence>
<dbReference type="GO" id="GO:0033890">
    <property type="term" value="F:ribonuclease D activity"/>
    <property type="evidence" value="ECO:0007669"/>
    <property type="project" value="UniProtKB-UniRule"/>
</dbReference>
<dbReference type="PANTHER" id="PTHR47649:SF1">
    <property type="entry name" value="RIBONUCLEASE D"/>
    <property type="match status" value="1"/>
</dbReference>
<dbReference type="Gene3D" id="1.10.150.80">
    <property type="entry name" value="HRDC domain"/>
    <property type="match status" value="1"/>
</dbReference>
<evidence type="ECO:0000256" key="2">
    <source>
        <dbReference type="ARBA" id="ARBA00022694"/>
    </source>
</evidence>
<dbReference type="Pfam" id="PF00570">
    <property type="entry name" value="HRDC"/>
    <property type="match status" value="1"/>
</dbReference>
<name>A0A939KPZ3_9PROT</name>
<comment type="similarity">
    <text evidence="6">Belongs to the RNase D family.</text>
</comment>
<dbReference type="NCBIfam" id="TIGR01388">
    <property type="entry name" value="rnd"/>
    <property type="match status" value="1"/>
</dbReference>
<evidence type="ECO:0000256" key="1">
    <source>
        <dbReference type="ARBA" id="ARBA00022490"/>
    </source>
</evidence>
<keyword evidence="3 6" id="KW-0540">Nuclease</keyword>
<evidence type="ECO:0000256" key="6">
    <source>
        <dbReference type="HAMAP-Rule" id="MF_01899"/>
    </source>
</evidence>
<dbReference type="HAMAP" id="MF_01899">
    <property type="entry name" value="RNase_D"/>
    <property type="match status" value="1"/>
</dbReference>
<dbReference type="InterPro" id="IPR002562">
    <property type="entry name" value="3'-5'_exonuclease_dom"/>
</dbReference>